<accession>K9EI29</accession>
<dbReference type="PATRIC" id="fig|883066.3.peg.320"/>
<keyword evidence="3" id="KW-1185">Reference proteome</keyword>
<feature type="transmembrane region" description="Helical" evidence="1">
    <location>
        <begin position="20"/>
        <end position="40"/>
    </location>
</feature>
<dbReference type="HOGENOM" id="CLU_2986189_0_0_11"/>
<name>K9EI29_9ACTO</name>
<dbReference type="EMBL" id="AGWL01000002">
    <property type="protein sequence ID" value="EKU95521.1"/>
    <property type="molecule type" value="Genomic_DNA"/>
</dbReference>
<proteinExistence type="predicted"/>
<reference evidence="2 3" key="1">
    <citation type="submission" date="2012-09" db="EMBL/GenBank/DDBJ databases">
        <title>The Genome Sequence of Actinobaculum massiliae ACS-171-V-COL2.</title>
        <authorList>
            <consortium name="The Broad Institute Genome Sequencing Platform"/>
            <person name="Earl A."/>
            <person name="Ward D."/>
            <person name="Feldgarden M."/>
            <person name="Gevers D."/>
            <person name="Saerens B."/>
            <person name="Vaneechoutte M."/>
            <person name="Walker B."/>
            <person name="Young S.K."/>
            <person name="Zeng Q."/>
            <person name="Gargeya S."/>
            <person name="Fitzgerald M."/>
            <person name="Haas B."/>
            <person name="Abouelleil A."/>
            <person name="Alvarado L."/>
            <person name="Arachchi H.M."/>
            <person name="Berlin A."/>
            <person name="Chapman S.B."/>
            <person name="Goldberg J."/>
            <person name="Griggs A."/>
            <person name="Gujja S."/>
            <person name="Hansen M."/>
            <person name="Howarth C."/>
            <person name="Imamovic A."/>
            <person name="Larimer J."/>
            <person name="McCowen C."/>
            <person name="Montmayeur A."/>
            <person name="Murphy C."/>
            <person name="Neiman D."/>
            <person name="Pearson M."/>
            <person name="Priest M."/>
            <person name="Roberts A."/>
            <person name="Saif S."/>
            <person name="Shea T."/>
            <person name="Sisk P."/>
            <person name="Sykes S."/>
            <person name="Wortman J."/>
            <person name="Nusbaum C."/>
            <person name="Birren B."/>
        </authorList>
    </citation>
    <scope>NUCLEOTIDE SEQUENCE [LARGE SCALE GENOMIC DNA]</scope>
    <source>
        <strain evidence="3">ACS-171-V-Col2</strain>
    </source>
</reference>
<comment type="caution">
    <text evidence="2">The sequence shown here is derived from an EMBL/GenBank/DDBJ whole genome shotgun (WGS) entry which is preliminary data.</text>
</comment>
<protein>
    <submittedName>
        <fullName evidence="2">Uncharacterized protein</fullName>
    </submittedName>
</protein>
<keyword evidence="1" id="KW-0472">Membrane</keyword>
<evidence type="ECO:0000313" key="3">
    <source>
        <dbReference type="Proteomes" id="UP000009888"/>
    </source>
</evidence>
<evidence type="ECO:0000256" key="1">
    <source>
        <dbReference type="SAM" id="Phobius"/>
    </source>
</evidence>
<evidence type="ECO:0000313" key="2">
    <source>
        <dbReference type="EMBL" id="EKU95521.1"/>
    </source>
</evidence>
<keyword evidence="1" id="KW-0812">Transmembrane</keyword>
<organism evidence="2 3">
    <name type="scientific">Actinobaculum massiliense ACS-171-V-Col2</name>
    <dbReference type="NCBI Taxonomy" id="883066"/>
    <lineage>
        <taxon>Bacteria</taxon>
        <taxon>Bacillati</taxon>
        <taxon>Actinomycetota</taxon>
        <taxon>Actinomycetes</taxon>
        <taxon>Actinomycetales</taxon>
        <taxon>Actinomycetaceae</taxon>
        <taxon>Actinobaculum</taxon>
    </lineage>
</organism>
<dbReference type="Proteomes" id="UP000009888">
    <property type="component" value="Unassembled WGS sequence"/>
</dbReference>
<gene>
    <name evidence="2" type="ORF">HMPREF9233_00308</name>
</gene>
<dbReference type="AlphaFoldDB" id="K9EI29"/>
<sequence>MDYPERANALEWAEFGITFQIAMLALSVILVITFASAFFIPHWTTQANRDIQANRDD</sequence>
<keyword evidence="1" id="KW-1133">Transmembrane helix</keyword>